<sequence>MLIQEASKFIGNGGQALVQLPDGSTAIVTDSIVKDGATVEDSSSGETVQTVQLVDGTTAYLTMSGSLLGLDGIARASEDENADNQEIVLKEEEEDDLDDEEDEGALKMPNEVASGNTTSKPKTYYCPHEGCDKLYTTPHHLKVHERSHTGDRPFKCTGATGCGKAFATGYGLKAHVRTHTGEKPYKCPEEICGKSFKTSGDLQKHVRTHTGERPFKCPIVGCGRSFTTSNIRKVHVRTHTGERPYVCPEQGCNRAFASATNYKNHLRIHTGEKPYVCTIQVSWSESHLLLMRSKLYTAWWPVIQDTTAKKTQQHGVQASTLTMHKRTAHGVITDGTDRYGFLDIDNENDAEENGNIVLVDPTSVQFYATTSQGSTNGQDEDGENGRKVKKVKVTSLIPNQMMEVQENGATLVALHATNQASGSRSAQGTSNQTHSLAVTGDSNAQIFVVADSAQLAALQQLGLTMAEGVIGDDKDSSSMILED</sequence>
<evidence type="ECO:0000256" key="7">
    <source>
        <dbReference type="ARBA" id="ARBA00023125"/>
    </source>
</evidence>
<dbReference type="Proteomes" id="UP000792457">
    <property type="component" value="Unassembled WGS sequence"/>
</dbReference>
<feature type="domain" description="C2H2-type" evidence="12">
    <location>
        <begin position="245"/>
        <end position="274"/>
    </location>
</feature>
<dbReference type="PANTHER" id="PTHR23235:SF120">
    <property type="entry name" value="KRUPPEL-LIKE FACTOR 15"/>
    <property type="match status" value="1"/>
</dbReference>
<keyword evidence="14" id="KW-1185">Reference proteome</keyword>
<evidence type="ECO:0000313" key="14">
    <source>
        <dbReference type="Proteomes" id="UP000792457"/>
    </source>
</evidence>
<evidence type="ECO:0000256" key="4">
    <source>
        <dbReference type="ARBA" id="ARBA00022771"/>
    </source>
</evidence>
<organism evidence="13 14">
    <name type="scientific">Ladona fulva</name>
    <name type="common">Scarce chaser dragonfly</name>
    <name type="synonym">Libellula fulva</name>
    <dbReference type="NCBI Taxonomy" id="123851"/>
    <lineage>
        <taxon>Eukaryota</taxon>
        <taxon>Metazoa</taxon>
        <taxon>Ecdysozoa</taxon>
        <taxon>Arthropoda</taxon>
        <taxon>Hexapoda</taxon>
        <taxon>Insecta</taxon>
        <taxon>Pterygota</taxon>
        <taxon>Palaeoptera</taxon>
        <taxon>Odonata</taxon>
        <taxon>Epiprocta</taxon>
        <taxon>Anisoptera</taxon>
        <taxon>Libelluloidea</taxon>
        <taxon>Libellulidae</taxon>
        <taxon>Ladona</taxon>
    </lineage>
</organism>
<dbReference type="OrthoDB" id="6077919at2759"/>
<keyword evidence="2" id="KW-0479">Metal-binding</keyword>
<dbReference type="FunFam" id="3.30.160.60:FF:001102">
    <property type="entry name" value="Transcription factor IIIA"/>
    <property type="match status" value="1"/>
</dbReference>
<keyword evidence="3" id="KW-0677">Repeat</keyword>
<evidence type="ECO:0000256" key="9">
    <source>
        <dbReference type="ARBA" id="ARBA00023242"/>
    </source>
</evidence>
<evidence type="ECO:0000259" key="12">
    <source>
        <dbReference type="PROSITE" id="PS50157"/>
    </source>
</evidence>
<feature type="domain" description="C2H2-type" evidence="12">
    <location>
        <begin position="124"/>
        <end position="153"/>
    </location>
</feature>
<feature type="domain" description="C2H2-type" evidence="12">
    <location>
        <begin position="215"/>
        <end position="244"/>
    </location>
</feature>
<protein>
    <recommendedName>
        <fullName evidence="12">C2H2-type domain-containing protein</fullName>
    </recommendedName>
</protein>
<name>A0A8K0NZ47_LADFU</name>
<feature type="compositionally biased region" description="Acidic residues" evidence="11">
    <location>
        <begin position="91"/>
        <end position="103"/>
    </location>
</feature>
<dbReference type="PROSITE" id="PS50157">
    <property type="entry name" value="ZINC_FINGER_C2H2_2"/>
    <property type="match status" value="5"/>
</dbReference>
<evidence type="ECO:0000256" key="6">
    <source>
        <dbReference type="ARBA" id="ARBA00023015"/>
    </source>
</evidence>
<dbReference type="GO" id="GO:0005634">
    <property type="term" value="C:nucleus"/>
    <property type="evidence" value="ECO:0007669"/>
    <property type="project" value="UniProtKB-SubCell"/>
</dbReference>
<keyword evidence="7" id="KW-0238">DNA-binding</keyword>
<comment type="subcellular location">
    <subcellularLocation>
        <location evidence="1">Nucleus</location>
    </subcellularLocation>
</comment>
<accession>A0A8K0NZ47</accession>
<keyword evidence="5" id="KW-0862">Zinc</keyword>
<dbReference type="Gene3D" id="3.30.160.60">
    <property type="entry name" value="Classic Zinc Finger"/>
    <property type="match status" value="5"/>
</dbReference>
<dbReference type="GO" id="GO:0000981">
    <property type="term" value="F:DNA-binding transcription factor activity, RNA polymerase II-specific"/>
    <property type="evidence" value="ECO:0007669"/>
    <property type="project" value="TreeGrafter"/>
</dbReference>
<proteinExistence type="predicted"/>
<dbReference type="AlphaFoldDB" id="A0A8K0NZ47"/>
<keyword evidence="8" id="KW-0804">Transcription</keyword>
<dbReference type="FunFam" id="3.30.160.60:FF:000072">
    <property type="entry name" value="zinc finger protein 143 isoform X1"/>
    <property type="match status" value="1"/>
</dbReference>
<keyword evidence="6" id="KW-0805">Transcription regulation</keyword>
<evidence type="ECO:0000256" key="2">
    <source>
        <dbReference type="ARBA" id="ARBA00022723"/>
    </source>
</evidence>
<dbReference type="PANTHER" id="PTHR23235">
    <property type="entry name" value="KRUEPPEL-LIKE TRANSCRIPTION FACTOR"/>
    <property type="match status" value="1"/>
</dbReference>
<keyword evidence="9" id="KW-0539">Nucleus</keyword>
<dbReference type="GO" id="GO:0000978">
    <property type="term" value="F:RNA polymerase II cis-regulatory region sequence-specific DNA binding"/>
    <property type="evidence" value="ECO:0007669"/>
    <property type="project" value="TreeGrafter"/>
</dbReference>
<evidence type="ECO:0000256" key="5">
    <source>
        <dbReference type="ARBA" id="ARBA00022833"/>
    </source>
</evidence>
<dbReference type="FunFam" id="3.30.160.60:FF:000125">
    <property type="entry name" value="Putative zinc finger protein 143"/>
    <property type="match status" value="2"/>
</dbReference>
<evidence type="ECO:0000256" key="10">
    <source>
        <dbReference type="PROSITE-ProRule" id="PRU00042"/>
    </source>
</evidence>
<dbReference type="SUPFAM" id="SSF57667">
    <property type="entry name" value="beta-beta-alpha zinc fingers"/>
    <property type="match status" value="3"/>
</dbReference>
<evidence type="ECO:0000313" key="13">
    <source>
        <dbReference type="EMBL" id="KAG8229775.1"/>
    </source>
</evidence>
<dbReference type="InterPro" id="IPR036236">
    <property type="entry name" value="Znf_C2H2_sf"/>
</dbReference>
<dbReference type="InterPro" id="IPR013087">
    <property type="entry name" value="Znf_C2H2_type"/>
</dbReference>
<dbReference type="SMART" id="SM00355">
    <property type="entry name" value="ZnF_C2H2"/>
    <property type="match status" value="5"/>
</dbReference>
<dbReference type="PROSITE" id="PS00028">
    <property type="entry name" value="ZINC_FINGER_C2H2_1"/>
    <property type="match status" value="4"/>
</dbReference>
<feature type="domain" description="C2H2-type" evidence="12">
    <location>
        <begin position="185"/>
        <end position="214"/>
    </location>
</feature>
<gene>
    <name evidence="13" type="ORF">J437_LFUL005856</name>
</gene>
<evidence type="ECO:0000256" key="11">
    <source>
        <dbReference type="SAM" id="MobiDB-lite"/>
    </source>
</evidence>
<reference evidence="13" key="2">
    <citation type="submission" date="2017-10" db="EMBL/GenBank/DDBJ databases">
        <title>Ladona fulva Genome sequencing and assembly.</title>
        <authorList>
            <person name="Murali S."/>
            <person name="Richards S."/>
            <person name="Bandaranaike D."/>
            <person name="Bellair M."/>
            <person name="Blankenburg K."/>
            <person name="Chao H."/>
            <person name="Dinh H."/>
            <person name="Doddapaneni H."/>
            <person name="Dugan-Rocha S."/>
            <person name="Elkadiri S."/>
            <person name="Gnanaolivu R."/>
            <person name="Hernandez B."/>
            <person name="Skinner E."/>
            <person name="Javaid M."/>
            <person name="Lee S."/>
            <person name="Li M."/>
            <person name="Ming W."/>
            <person name="Munidasa M."/>
            <person name="Muniz J."/>
            <person name="Nguyen L."/>
            <person name="Hughes D."/>
            <person name="Osuji N."/>
            <person name="Pu L.-L."/>
            <person name="Puazo M."/>
            <person name="Qu C."/>
            <person name="Quiroz J."/>
            <person name="Raj R."/>
            <person name="Weissenberger G."/>
            <person name="Xin Y."/>
            <person name="Zou X."/>
            <person name="Han Y."/>
            <person name="Worley K."/>
            <person name="Muzny D."/>
            <person name="Gibbs R."/>
        </authorList>
    </citation>
    <scope>NUCLEOTIDE SEQUENCE</scope>
    <source>
        <strain evidence="13">Sampled in the wild</strain>
    </source>
</reference>
<evidence type="ECO:0000256" key="3">
    <source>
        <dbReference type="ARBA" id="ARBA00022737"/>
    </source>
</evidence>
<reference evidence="13" key="1">
    <citation type="submission" date="2013-04" db="EMBL/GenBank/DDBJ databases">
        <authorList>
            <person name="Qu J."/>
            <person name="Murali S.C."/>
            <person name="Bandaranaike D."/>
            <person name="Bellair M."/>
            <person name="Blankenburg K."/>
            <person name="Chao H."/>
            <person name="Dinh H."/>
            <person name="Doddapaneni H."/>
            <person name="Downs B."/>
            <person name="Dugan-Rocha S."/>
            <person name="Elkadiri S."/>
            <person name="Gnanaolivu R.D."/>
            <person name="Hernandez B."/>
            <person name="Javaid M."/>
            <person name="Jayaseelan J.C."/>
            <person name="Lee S."/>
            <person name="Li M."/>
            <person name="Ming W."/>
            <person name="Munidasa M."/>
            <person name="Muniz J."/>
            <person name="Nguyen L."/>
            <person name="Ongeri F."/>
            <person name="Osuji N."/>
            <person name="Pu L.-L."/>
            <person name="Puazo M."/>
            <person name="Qu C."/>
            <person name="Quiroz J."/>
            <person name="Raj R."/>
            <person name="Weissenberger G."/>
            <person name="Xin Y."/>
            <person name="Zou X."/>
            <person name="Han Y."/>
            <person name="Richards S."/>
            <person name="Worley K."/>
            <person name="Muzny D."/>
            <person name="Gibbs R."/>
        </authorList>
    </citation>
    <scope>NUCLEOTIDE SEQUENCE</scope>
    <source>
        <strain evidence="13">Sampled in the wild</strain>
    </source>
</reference>
<keyword evidence="4 10" id="KW-0863">Zinc-finger</keyword>
<comment type="caution">
    <text evidence="13">The sequence shown here is derived from an EMBL/GenBank/DDBJ whole genome shotgun (WGS) entry which is preliminary data.</text>
</comment>
<dbReference type="FunFam" id="3.30.160.60:FF:000071">
    <property type="entry name" value="Putative zinc finger protein 143"/>
    <property type="match status" value="1"/>
</dbReference>
<dbReference type="Pfam" id="PF00096">
    <property type="entry name" value="zf-C2H2"/>
    <property type="match status" value="4"/>
</dbReference>
<dbReference type="GO" id="GO:0008270">
    <property type="term" value="F:zinc ion binding"/>
    <property type="evidence" value="ECO:0007669"/>
    <property type="project" value="UniProtKB-KW"/>
</dbReference>
<feature type="domain" description="C2H2-type" evidence="12">
    <location>
        <begin position="154"/>
        <end position="184"/>
    </location>
</feature>
<evidence type="ECO:0000256" key="1">
    <source>
        <dbReference type="ARBA" id="ARBA00004123"/>
    </source>
</evidence>
<evidence type="ECO:0000256" key="8">
    <source>
        <dbReference type="ARBA" id="ARBA00023163"/>
    </source>
</evidence>
<dbReference type="EMBL" id="KZ308446">
    <property type="protein sequence ID" value="KAG8229775.1"/>
    <property type="molecule type" value="Genomic_DNA"/>
</dbReference>
<feature type="region of interest" description="Disordered" evidence="11">
    <location>
        <begin position="89"/>
        <end position="119"/>
    </location>
</feature>